<dbReference type="InterPro" id="IPR013525">
    <property type="entry name" value="ABC2_TM"/>
</dbReference>
<dbReference type="Proteomes" id="UP000051497">
    <property type="component" value="Unassembled WGS sequence"/>
</dbReference>
<evidence type="ECO:0000256" key="1">
    <source>
        <dbReference type="ARBA" id="ARBA00004651"/>
    </source>
</evidence>
<feature type="transmembrane region" description="Helical" evidence="11">
    <location>
        <begin position="191"/>
        <end position="209"/>
    </location>
</feature>
<dbReference type="GO" id="GO:0043190">
    <property type="term" value="C:ATP-binding cassette (ABC) transporter complex"/>
    <property type="evidence" value="ECO:0007669"/>
    <property type="project" value="InterPro"/>
</dbReference>
<feature type="transmembrane region" description="Helical" evidence="11">
    <location>
        <begin position="81"/>
        <end position="102"/>
    </location>
</feature>
<feature type="domain" description="ABC transmembrane type-2" evidence="12">
    <location>
        <begin position="42"/>
        <end position="268"/>
    </location>
</feature>
<dbReference type="InterPro" id="IPR000412">
    <property type="entry name" value="ABC_2_transport"/>
</dbReference>
<dbReference type="PIRSF" id="PIRSF006648">
    <property type="entry name" value="DrrB"/>
    <property type="match status" value="1"/>
</dbReference>
<dbReference type="EMBL" id="LKAJ02000001">
    <property type="protein sequence ID" value="MCS5712443.1"/>
    <property type="molecule type" value="Genomic_DNA"/>
</dbReference>
<keyword evidence="10 11" id="KW-0472">Membrane</keyword>
<organism evidence="13">
    <name type="scientific">Candidatus Berkiella aquae</name>
    <dbReference type="NCBI Taxonomy" id="295108"/>
    <lineage>
        <taxon>Bacteria</taxon>
        <taxon>Pseudomonadati</taxon>
        <taxon>Pseudomonadota</taxon>
        <taxon>Gammaproteobacteria</taxon>
        <taxon>Candidatus Berkiellales</taxon>
        <taxon>Candidatus Berkiellaceae</taxon>
        <taxon>Candidatus Berkiella</taxon>
    </lineage>
</organism>
<keyword evidence="8 11" id="KW-1133">Transmembrane helix</keyword>
<feature type="transmembrane region" description="Helical" evidence="11">
    <location>
        <begin position="244"/>
        <end position="265"/>
    </location>
</feature>
<dbReference type="PANTHER" id="PTHR30413">
    <property type="entry name" value="INNER MEMBRANE TRANSPORT PERMEASE"/>
    <property type="match status" value="1"/>
</dbReference>
<keyword evidence="9" id="KW-0625">Polysaccharide transport</keyword>
<evidence type="ECO:0000256" key="10">
    <source>
        <dbReference type="ARBA" id="ARBA00023136"/>
    </source>
</evidence>
<reference evidence="14" key="2">
    <citation type="journal article" date="2016" name="Genome Announc.">
        <title>Draft Genome Sequences of Two Novel Amoeba-Resistant Intranuclear Bacteria, 'Candidatus Berkiella cookevillensis' and 'Candidatus Berkiella aquae'.</title>
        <authorList>
            <person name="Mehari Y.T."/>
            <person name="Arivett B.A."/>
            <person name="Farone A.L."/>
            <person name="Gunderson J.H."/>
            <person name="Farone M.B."/>
        </authorList>
    </citation>
    <scope>NUCLEOTIDE SEQUENCE</scope>
    <source>
        <strain evidence="14">HT99</strain>
    </source>
</reference>
<evidence type="ECO:0000256" key="9">
    <source>
        <dbReference type="ARBA" id="ARBA00023047"/>
    </source>
</evidence>
<dbReference type="RefSeq" id="WP_075065409.1">
    <property type="nucleotide sequence ID" value="NZ_LKAJ02000001.1"/>
</dbReference>
<dbReference type="Pfam" id="PF01061">
    <property type="entry name" value="ABC2_membrane"/>
    <property type="match status" value="1"/>
</dbReference>
<dbReference type="PROSITE" id="PS51012">
    <property type="entry name" value="ABC_TM2"/>
    <property type="match status" value="1"/>
</dbReference>
<comment type="similarity">
    <text evidence="2 11">Belongs to the ABC-2 integral membrane protein family.</text>
</comment>
<keyword evidence="15" id="KW-1185">Reference proteome</keyword>
<gene>
    <name evidence="13" type="primary">tagG</name>
    <name evidence="13" type="ORF">HT99x_00778</name>
    <name evidence="14" type="ORF">HT99x_013455</name>
</gene>
<name>A0A0Q9YZA4_9GAMM</name>
<feature type="transmembrane region" description="Helical" evidence="11">
    <location>
        <begin position="41"/>
        <end position="61"/>
    </location>
</feature>
<reference evidence="13" key="1">
    <citation type="submission" date="2015-09" db="EMBL/GenBank/DDBJ databases">
        <title>Draft Genome Sequences of Two Novel Amoeba-resistant Intranuclear Bacteria, Candidatus Berkiella cookevillensis and Candidatus Berkiella aquae.</title>
        <authorList>
            <person name="Mehari Y.T."/>
            <person name="Arivett B.A."/>
            <person name="Farone A.L."/>
            <person name="Gunderson J.H."/>
            <person name="Farone M.B."/>
        </authorList>
    </citation>
    <scope>NUCLEOTIDE SEQUENCE [LARGE SCALE GENOMIC DNA]</scope>
    <source>
        <strain evidence="13">HT99</strain>
    </source>
</reference>
<evidence type="ECO:0000256" key="11">
    <source>
        <dbReference type="RuleBase" id="RU361157"/>
    </source>
</evidence>
<sequence>MNPHADFKISFKEMFACLIRNQQIIFQMTKRELLARYRGSILGLAWSFVTPLIMLAVYTFFFSVVFKARWGIEQQNNHAEYAVILFVGLIIHGLFAECINRAPQLIVTNLNFVKKIIFPLEVLPWIALGSALFNAMISFVILLLAQVVLQGNITLTILFVPFIIFPFLLLVMGVSWFLAATGVYLRDISQTTGIMTSILLFVSPVFYSLSMLPENIRIIAQLNPLTLIIDESRKVLLFSEMPNLYALGMYYLVSIVIAWLGFYTFQKTRKGFADVL</sequence>
<keyword evidence="4 11" id="KW-1003">Cell membrane</keyword>
<evidence type="ECO:0000256" key="5">
    <source>
        <dbReference type="ARBA" id="ARBA00022597"/>
    </source>
</evidence>
<evidence type="ECO:0000256" key="2">
    <source>
        <dbReference type="ARBA" id="ARBA00007783"/>
    </source>
</evidence>
<comment type="caution">
    <text evidence="13">The sequence shown here is derived from an EMBL/GenBank/DDBJ whole genome shotgun (WGS) entry which is preliminary data.</text>
</comment>
<evidence type="ECO:0000256" key="7">
    <source>
        <dbReference type="ARBA" id="ARBA00022903"/>
    </source>
</evidence>
<keyword evidence="3 11" id="KW-0813">Transport</keyword>
<dbReference type="STRING" id="295108.HT99x_00778"/>
<comment type="subcellular location">
    <subcellularLocation>
        <location evidence="11">Cell inner membrane</location>
        <topology evidence="11">Multi-pass membrane protein</topology>
    </subcellularLocation>
    <subcellularLocation>
        <location evidence="1">Cell membrane</location>
        <topology evidence="1">Multi-pass membrane protein</topology>
    </subcellularLocation>
</comment>
<accession>A0A0Q9YZA4</accession>
<evidence type="ECO:0000259" key="12">
    <source>
        <dbReference type="PROSITE" id="PS51012"/>
    </source>
</evidence>
<feature type="transmembrane region" description="Helical" evidence="11">
    <location>
        <begin position="155"/>
        <end position="179"/>
    </location>
</feature>
<keyword evidence="6 11" id="KW-0812">Transmembrane</keyword>
<feature type="transmembrane region" description="Helical" evidence="11">
    <location>
        <begin position="122"/>
        <end position="149"/>
    </location>
</feature>
<dbReference type="GO" id="GO:0015774">
    <property type="term" value="P:polysaccharide transport"/>
    <property type="evidence" value="ECO:0007669"/>
    <property type="project" value="UniProtKB-KW"/>
</dbReference>
<dbReference type="PATRIC" id="fig|1590043.3.peg.776"/>
<dbReference type="GO" id="GO:0140359">
    <property type="term" value="F:ABC-type transporter activity"/>
    <property type="evidence" value="ECO:0007669"/>
    <property type="project" value="InterPro"/>
</dbReference>
<proteinExistence type="inferred from homology"/>
<dbReference type="EMBL" id="LKAJ01000002">
    <property type="protein sequence ID" value="KRG22356.1"/>
    <property type="molecule type" value="Genomic_DNA"/>
</dbReference>
<evidence type="ECO:0000313" key="14">
    <source>
        <dbReference type="EMBL" id="MCS5712443.1"/>
    </source>
</evidence>
<evidence type="ECO:0000313" key="13">
    <source>
        <dbReference type="EMBL" id="KRG22356.1"/>
    </source>
</evidence>
<keyword evidence="7" id="KW-0972">Capsule biogenesis/degradation</keyword>
<evidence type="ECO:0000313" key="15">
    <source>
        <dbReference type="Proteomes" id="UP000051497"/>
    </source>
</evidence>
<evidence type="ECO:0000256" key="6">
    <source>
        <dbReference type="ARBA" id="ARBA00022692"/>
    </source>
</evidence>
<dbReference type="PANTHER" id="PTHR30413:SF10">
    <property type="entry name" value="CAPSULE POLYSACCHARIDE EXPORT INNER-MEMBRANE PROTEIN CTRC"/>
    <property type="match status" value="1"/>
</dbReference>
<reference evidence="14" key="3">
    <citation type="submission" date="2021-06" db="EMBL/GenBank/DDBJ databases">
        <title>Genomic Description and Analysis of Intracellular Bacteria, Candidatus Berkiella cookevillensis and Candidatus Berkiella aquae.</title>
        <authorList>
            <person name="Kidane D.T."/>
            <person name="Mehari Y.T."/>
            <person name="Rice F.C."/>
            <person name="Arivett B.A."/>
            <person name="Farone A.L."/>
            <person name="Berk S.G."/>
            <person name="Farone M.B."/>
        </authorList>
    </citation>
    <scope>NUCLEOTIDE SEQUENCE</scope>
    <source>
        <strain evidence="14">HT99</strain>
    </source>
</reference>
<dbReference type="OrthoDB" id="9786910at2"/>
<keyword evidence="5" id="KW-0762">Sugar transport</keyword>
<protein>
    <recommendedName>
        <fullName evidence="11">Transport permease protein</fullName>
    </recommendedName>
</protein>
<dbReference type="AlphaFoldDB" id="A0A0Q9YZA4"/>
<dbReference type="InterPro" id="IPR047817">
    <property type="entry name" value="ABC2_TM_bact-type"/>
</dbReference>
<evidence type="ECO:0000256" key="4">
    <source>
        <dbReference type="ARBA" id="ARBA00022475"/>
    </source>
</evidence>
<evidence type="ECO:0000256" key="8">
    <source>
        <dbReference type="ARBA" id="ARBA00022989"/>
    </source>
</evidence>
<evidence type="ECO:0000256" key="3">
    <source>
        <dbReference type="ARBA" id="ARBA00022448"/>
    </source>
</evidence>
<dbReference type="GO" id="GO:0015920">
    <property type="term" value="P:lipopolysaccharide transport"/>
    <property type="evidence" value="ECO:0007669"/>
    <property type="project" value="TreeGrafter"/>
</dbReference>